<evidence type="ECO:0000313" key="4">
    <source>
        <dbReference type="Proteomes" id="UP001151760"/>
    </source>
</evidence>
<accession>A0ABQ5GZ10</accession>
<protein>
    <submittedName>
        <fullName evidence="3">Zinc finger, RING/FYVE/PHD-type containing protein</fullName>
    </submittedName>
</protein>
<dbReference type="InterPro" id="IPR056924">
    <property type="entry name" value="SH3_Tf2-1"/>
</dbReference>
<feature type="region of interest" description="Disordered" evidence="1">
    <location>
        <begin position="449"/>
        <end position="471"/>
    </location>
</feature>
<dbReference type="PANTHER" id="PTHR16047">
    <property type="entry name" value="RFWD3 PROTEIN"/>
    <property type="match status" value="1"/>
</dbReference>
<dbReference type="EMBL" id="BQNB010019031">
    <property type="protein sequence ID" value="GJT80871.1"/>
    <property type="molecule type" value="Genomic_DNA"/>
</dbReference>
<dbReference type="PANTHER" id="PTHR16047:SF13">
    <property type="entry name" value="E3 UBIQUITIN-PROTEIN LIGASE RFWD3"/>
    <property type="match status" value="1"/>
</dbReference>
<evidence type="ECO:0000256" key="1">
    <source>
        <dbReference type="SAM" id="MobiDB-lite"/>
    </source>
</evidence>
<gene>
    <name evidence="3" type="ORF">Tco_1055213</name>
</gene>
<dbReference type="Pfam" id="PF24626">
    <property type="entry name" value="SH3_Tf2-1"/>
    <property type="match status" value="1"/>
</dbReference>
<comment type="caution">
    <text evidence="3">The sequence shown here is derived from an EMBL/GenBank/DDBJ whole genome shotgun (WGS) entry which is preliminary data.</text>
</comment>
<proteinExistence type="predicted"/>
<reference evidence="3" key="1">
    <citation type="journal article" date="2022" name="Int. J. Mol. Sci.">
        <title>Draft Genome of Tanacetum Coccineum: Genomic Comparison of Closely Related Tanacetum-Family Plants.</title>
        <authorList>
            <person name="Yamashiro T."/>
            <person name="Shiraishi A."/>
            <person name="Nakayama K."/>
            <person name="Satake H."/>
        </authorList>
    </citation>
    <scope>NUCLEOTIDE SEQUENCE</scope>
</reference>
<name>A0ABQ5GZ10_9ASTR</name>
<feature type="domain" description="Tf2-1-like SH3-like" evidence="2">
    <location>
        <begin position="346"/>
        <end position="397"/>
    </location>
</feature>
<dbReference type="SUPFAM" id="SSF57850">
    <property type="entry name" value="RING/U-box"/>
    <property type="match status" value="1"/>
</dbReference>
<organism evidence="3 4">
    <name type="scientific">Tanacetum coccineum</name>
    <dbReference type="NCBI Taxonomy" id="301880"/>
    <lineage>
        <taxon>Eukaryota</taxon>
        <taxon>Viridiplantae</taxon>
        <taxon>Streptophyta</taxon>
        <taxon>Embryophyta</taxon>
        <taxon>Tracheophyta</taxon>
        <taxon>Spermatophyta</taxon>
        <taxon>Magnoliopsida</taxon>
        <taxon>eudicotyledons</taxon>
        <taxon>Gunneridae</taxon>
        <taxon>Pentapetalae</taxon>
        <taxon>asterids</taxon>
        <taxon>campanulids</taxon>
        <taxon>Asterales</taxon>
        <taxon>Asteraceae</taxon>
        <taxon>Asteroideae</taxon>
        <taxon>Anthemideae</taxon>
        <taxon>Anthemidinae</taxon>
        <taxon>Tanacetum</taxon>
    </lineage>
</organism>
<dbReference type="Proteomes" id="UP001151760">
    <property type="component" value="Unassembled WGS sequence"/>
</dbReference>
<feature type="region of interest" description="Disordered" evidence="1">
    <location>
        <begin position="255"/>
        <end position="280"/>
    </location>
</feature>
<dbReference type="InterPro" id="IPR037381">
    <property type="entry name" value="RFWD3"/>
</dbReference>
<feature type="compositionally biased region" description="Basic and acidic residues" evidence="1">
    <location>
        <begin position="255"/>
        <end position="265"/>
    </location>
</feature>
<evidence type="ECO:0000313" key="3">
    <source>
        <dbReference type="EMBL" id="GJT80871.1"/>
    </source>
</evidence>
<sequence length="482" mass="54814">MKPPVVTSWMGPDGITVHGIMCIDDDIISLMNRCQLDDCSICYNPSATHGKHQICCLPCGYGFSCIKKWLLLSSSGGKCPQCNTLCSFQDAILLYPPRLCVTAHQKCPQCNTLCSVEDALLLYPPHLCVTAHQKASSATLFPFTKQGFLEFKKYEYSRMLDAQLLRADNTRHKNILVTKQNDLAYREKELEIQWDNLLTRAEELEERSESLGLADALRRRASPLEPRVKALRRRTDALERLVTALRRLMDALEQREKEAEKVPEKKLKHKEKKDEKVEVKDKPTTKTTECVGVRSRSNSGKGTDSISKVILKQKTIQIKKRIQAACDRQKSYADRIRKPLEFQVRDKVMLKVSPWKGVIHFGKRGKLNPRYIRPFKVLAKGGIVAYRFEIPDQLSRKQEPVRLTEFDFTVQQHELQMALGTTKWQVGSVSSNHSNGEPERLGTTKWQVGSVSSNHSNGDQQDGTPRNDWNGQNVEMSILFSA</sequence>
<reference evidence="3" key="2">
    <citation type="submission" date="2022-01" db="EMBL/GenBank/DDBJ databases">
        <authorList>
            <person name="Yamashiro T."/>
            <person name="Shiraishi A."/>
            <person name="Satake H."/>
            <person name="Nakayama K."/>
        </authorList>
    </citation>
    <scope>NUCLEOTIDE SEQUENCE</scope>
</reference>
<keyword evidence="4" id="KW-1185">Reference proteome</keyword>
<evidence type="ECO:0000259" key="2">
    <source>
        <dbReference type="Pfam" id="PF24626"/>
    </source>
</evidence>